<name>A0A067DNA8_CITSI</name>
<proteinExistence type="predicted"/>
<dbReference type="AlphaFoldDB" id="A0A067DNA8"/>
<accession>A0A067DNA8</accession>
<sequence length="67" mass="7580">MSKPIRSTELNASCTGFISGRIAATIKSSFGFDSRNHVAEKRKIFSEIMLQKILFQRKNPNCYQVAI</sequence>
<evidence type="ECO:0000313" key="1">
    <source>
        <dbReference type="EMBL" id="KDO44484.1"/>
    </source>
</evidence>
<organism evidence="1 2">
    <name type="scientific">Citrus sinensis</name>
    <name type="common">Sweet orange</name>
    <name type="synonym">Citrus aurantium var. sinensis</name>
    <dbReference type="NCBI Taxonomy" id="2711"/>
    <lineage>
        <taxon>Eukaryota</taxon>
        <taxon>Viridiplantae</taxon>
        <taxon>Streptophyta</taxon>
        <taxon>Embryophyta</taxon>
        <taxon>Tracheophyta</taxon>
        <taxon>Spermatophyta</taxon>
        <taxon>Magnoliopsida</taxon>
        <taxon>eudicotyledons</taxon>
        <taxon>Gunneridae</taxon>
        <taxon>Pentapetalae</taxon>
        <taxon>rosids</taxon>
        <taxon>malvids</taxon>
        <taxon>Sapindales</taxon>
        <taxon>Rutaceae</taxon>
        <taxon>Aurantioideae</taxon>
        <taxon>Citrus</taxon>
    </lineage>
</organism>
<keyword evidence="2" id="KW-1185">Reference proteome</keyword>
<reference evidence="1 2" key="1">
    <citation type="submission" date="2014-04" db="EMBL/GenBank/DDBJ databases">
        <authorList>
            <consortium name="International Citrus Genome Consortium"/>
            <person name="Gmitter F."/>
            <person name="Chen C."/>
            <person name="Farmerie W."/>
            <person name="Harkins T."/>
            <person name="Desany B."/>
            <person name="Mohiuddin M."/>
            <person name="Kodira C."/>
            <person name="Borodovsky M."/>
            <person name="Lomsadze A."/>
            <person name="Burns P."/>
            <person name="Jenkins J."/>
            <person name="Prochnik S."/>
            <person name="Shu S."/>
            <person name="Chapman J."/>
            <person name="Pitluck S."/>
            <person name="Schmutz J."/>
            <person name="Rokhsar D."/>
        </authorList>
    </citation>
    <scope>NUCLEOTIDE SEQUENCE</scope>
</reference>
<dbReference type="EMBL" id="KK785299">
    <property type="protein sequence ID" value="KDO44484.1"/>
    <property type="molecule type" value="Genomic_DNA"/>
</dbReference>
<protein>
    <submittedName>
        <fullName evidence="1">Uncharacterized protein</fullName>
    </submittedName>
</protein>
<evidence type="ECO:0000313" key="2">
    <source>
        <dbReference type="Proteomes" id="UP000027120"/>
    </source>
</evidence>
<gene>
    <name evidence="1" type="ORF">CISIN_1g035322mg</name>
</gene>
<dbReference type="Proteomes" id="UP000027120">
    <property type="component" value="Unassembled WGS sequence"/>
</dbReference>